<evidence type="ECO:0000313" key="2">
    <source>
        <dbReference type="Proteomes" id="UP000180043"/>
    </source>
</evidence>
<protein>
    <recommendedName>
        <fullName evidence="3">ESX-1 secretion-associated protein EspA/EspE-like domain-containing protein</fullName>
    </recommendedName>
</protein>
<name>A0A1S1LW70_MYCCH</name>
<reference evidence="1 2" key="1">
    <citation type="submission" date="2016-10" db="EMBL/GenBank/DDBJ databases">
        <title>Evaluation of Human, Veterinary and Environmental Mycobacterium chelonae Isolates by Core Genome Phylogenomic Analysis, Targeted Gene Comparison, and Anti-microbial Susceptibility Patterns: A Tale of Mistaken Identities.</title>
        <authorList>
            <person name="Fogelson S.B."/>
            <person name="Camus A.C."/>
            <person name="Lorenz W."/>
            <person name="Vasireddy R."/>
            <person name="Vasireddy S."/>
            <person name="Smith T."/>
            <person name="Brown-Elliott B.A."/>
            <person name="Wallace R.J.Jr."/>
            <person name="Hasan N.A."/>
            <person name="Reischl U."/>
            <person name="Sanchez S."/>
        </authorList>
    </citation>
    <scope>NUCLEOTIDE SEQUENCE [LARGE SCALE GENOMIC DNA]</scope>
    <source>
        <strain evidence="1 2">15515</strain>
    </source>
</reference>
<organism evidence="1 2">
    <name type="scientific">Mycobacteroides chelonae</name>
    <name type="common">Mycobacterium chelonae</name>
    <dbReference type="NCBI Taxonomy" id="1774"/>
    <lineage>
        <taxon>Bacteria</taxon>
        <taxon>Bacillati</taxon>
        <taxon>Actinomycetota</taxon>
        <taxon>Actinomycetes</taxon>
        <taxon>Mycobacteriales</taxon>
        <taxon>Mycobacteriaceae</taxon>
        <taxon>Mycobacteroides</taxon>
    </lineage>
</organism>
<dbReference type="SUPFAM" id="SSF74748">
    <property type="entry name" value="Variable surface antigen VlsE"/>
    <property type="match status" value="1"/>
</dbReference>
<dbReference type="EMBL" id="MLIQ01000011">
    <property type="protein sequence ID" value="OHU60114.1"/>
    <property type="molecule type" value="Genomic_DNA"/>
</dbReference>
<dbReference type="Proteomes" id="UP000180043">
    <property type="component" value="Unassembled WGS sequence"/>
</dbReference>
<gene>
    <name evidence="1" type="ORF">BKG82_06395</name>
</gene>
<dbReference type="AlphaFoldDB" id="A0A1S1LW70"/>
<accession>A0A1S1LW70</accession>
<proteinExistence type="predicted"/>
<dbReference type="RefSeq" id="WP_057969819.1">
    <property type="nucleotide sequence ID" value="NZ_MLII01000028.1"/>
</dbReference>
<evidence type="ECO:0000313" key="1">
    <source>
        <dbReference type="EMBL" id="OHU60114.1"/>
    </source>
</evidence>
<comment type="caution">
    <text evidence="1">The sequence shown here is derived from an EMBL/GenBank/DDBJ whole genome shotgun (WGS) entry which is preliminary data.</text>
</comment>
<evidence type="ECO:0008006" key="3">
    <source>
        <dbReference type="Google" id="ProtNLM"/>
    </source>
</evidence>
<sequence length="270" mass="29315">MVEKSDYKGTLSLFKSKQQECGDLKEKAHNAFKVLRSVVGSMGFVGFLTAEWIDTKEAEITQHIEDLLKKLDEVLKGADAPNTFIDYSHAWKSEVQNHVKDASDTVSQDTTFGGYWTGSAAGKYGDARALQVTALGAAYEMNNQVSQKLMDLADSGWNFYKDLIQAVTGFLSKVTGAIGKIAAVITAPWGVSDTIDCLTGVIDLVTQLATSQETALREQYKAKLELDSMPSVTRGLPGGHWPAATTGRYNDASVIDGTNDWSVESDVNKS</sequence>